<evidence type="ECO:0000313" key="1">
    <source>
        <dbReference type="EMBL" id="MCE0482517.1"/>
    </source>
</evidence>
<keyword evidence="2" id="KW-1185">Reference proteome</keyword>
<evidence type="ECO:0000313" key="2">
    <source>
        <dbReference type="Proteomes" id="UP000823775"/>
    </source>
</evidence>
<comment type="caution">
    <text evidence="1">The sequence shown here is derived from an EMBL/GenBank/DDBJ whole genome shotgun (WGS) entry which is preliminary data.</text>
</comment>
<accession>A0ABS8VQF0</accession>
<reference evidence="1 2" key="1">
    <citation type="journal article" date="2021" name="BMC Genomics">
        <title>Datura genome reveals duplications of psychoactive alkaloid biosynthetic genes and high mutation rate following tissue culture.</title>
        <authorList>
            <person name="Rajewski A."/>
            <person name="Carter-House D."/>
            <person name="Stajich J."/>
            <person name="Litt A."/>
        </authorList>
    </citation>
    <scope>NUCLEOTIDE SEQUENCE [LARGE SCALE GENOMIC DNA]</scope>
    <source>
        <strain evidence="1">AR-01</strain>
    </source>
</reference>
<dbReference type="EMBL" id="JACEIK010005954">
    <property type="protein sequence ID" value="MCE0482517.1"/>
    <property type="molecule type" value="Genomic_DNA"/>
</dbReference>
<gene>
    <name evidence="1" type="ORF">HAX54_041328</name>
</gene>
<organism evidence="1 2">
    <name type="scientific">Datura stramonium</name>
    <name type="common">Jimsonweed</name>
    <name type="synonym">Common thornapple</name>
    <dbReference type="NCBI Taxonomy" id="4076"/>
    <lineage>
        <taxon>Eukaryota</taxon>
        <taxon>Viridiplantae</taxon>
        <taxon>Streptophyta</taxon>
        <taxon>Embryophyta</taxon>
        <taxon>Tracheophyta</taxon>
        <taxon>Spermatophyta</taxon>
        <taxon>Magnoliopsida</taxon>
        <taxon>eudicotyledons</taxon>
        <taxon>Gunneridae</taxon>
        <taxon>Pentapetalae</taxon>
        <taxon>asterids</taxon>
        <taxon>lamiids</taxon>
        <taxon>Solanales</taxon>
        <taxon>Solanaceae</taxon>
        <taxon>Solanoideae</taxon>
        <taxon>Datureae</taxon>
        <taxon>Datura</taxon>
    </lineage>
</organism>
<name>A0ABS8VQF0_DATST</name>
<sequence>MGFIPTITAMIYTECIRAAKAIGKVECIQNLTLLHEVYEDCSLWCRDRELRKSISRAGDCGPTSVSRGGERRSENWWHGFFVLECRRQVLFVRKNEDDFDGDEVMDIFDDEIEDVN</sequence>
<dbReference type="Proteomes" id="UP000823775">
    <property type="component" value="Unassembled WGS sequence"/>
</dbReference>
<proteinExistence type="predicted"/>
<protein>
    <submittedName>
        <fullName evidence="1">Uncharacterized protein</fullName>
    </submittedName>
</protein>